<evidence type="ECO:0000259" key="5">
    <source>
        <dbReference type="SMART" id="SM00965"/>
    </source>
</evidence>
<evidence type="ECO:0000313" key="6">
    <source>
        <dbReference type="EMBL" id="MET6997108.1"/>
    </source>
</evidence>
<keyword evidence="7" id="KW-1185">Reference proteome</keyword>
<keyword evidence="2 4" id="KW-0472">Membrane</keyword>
<dbReference type="Pfam" id="PF07715">
    <property type="entry name" value="Plug"/>
    <property type="match status" value="1"/>
</dbReference>
<comment type="caution">
    <text evidence="6">The sequence shown here is derived from an EMBL/GenBank/DDBJ whole genome shotgun (WGS) entry which is preliminary data.</text>
</comment>
<dbReference type="EMBL" id="JBEXAC010000001">
    <property type="protein sequence ID" value="MET6997108.1"/>
    <property type="molecule type" value="Genomic_DNA"/>
</dbReference>
<dbReference type="Pfam" id="PF07660">
    <property type="entry name" value="STN"/>
    <property type="match status" value="1"/>
</dbReference>
<sequence>MWKEGLPIHLCGKLFSWKKGIIIAGTALLLQSPVWAQYAPNKPITLHVEEQPLATVLKQIEKQAGIRFVYDGNTREKMHKVTLHITAQPLEKTLEQLLKKHQLVYTVAGNQVILKAGDDPQVIQQWLVNGRVAIQEGGRNTYLPGITVREKKSGRVTLTDVDGRYSLLLSEGGNSAIIFTYVGYKPQEVMVNGRHEINVALEESAEALKEVVVTGYQTLKRVNTTGSFATITTAELEQRNSISLNRILEGTVAGLSLYKNDVQIRGGSSLFAGTRPLFVVDGFEVANLPENLNDIANITVLKDAAAAAIWGARAANGVVVVTTKRGKEGKLRVDYAANLYLTSKPDYNQLHRADAAALIDYEKEGYDKEYIKQYMFDGGKYGYSQSYDAFLEYDRGNITLEERDARLNALSKLSNKKQVNDYLLRTGVRQNHYLSLSGGSDKFQFFVSGSYDKSGSQYVSDKSENMALNSRTTYQIIPRLKLRTDINAIYNNQQPGYDVAGAIYNMWPYQQLLDSKGDYVYDYSSFNKIENDRLVKEGYYDNGENVLEESRLTNNRISTFGLRTRFGIDLNILKGLDLTTDFQYEKNSQTGKNFADPQSAGARQLINQFTTQEFDPATNTLKNIYNLPRGTIFDQSQAYSK</sequence>
<name>A0ABV2T254_9BACT</name>
<gene>
    <name evidence="6" type="ORF">ABR189_06995</name>
</gene>
<evidence type="ECO:0000256" key="1">
    <source>
        <dbReference type="ARBA" id="ARBA00022448"/>
    </source>
</evidence>
<keyword evidence="4" id="KW-0812">Transmembrane</keyword>
<protein>
    <submittedName>
        <fullName evidence="6">Carboxypeptidase-like regulatory domain-containing protein</fullName>
    </submittedName>
</protein>
<evidence type="ECO:0000313" key="7">
    <source>
        <dbReference type="Proteomes" id="UP001549749"/>
    </source>
</evidence>
<dbReference type="InterPro" id="IPR037066">
    <property type="entry name" value="Plug_dom_sf"/>
</dbReference>
<dbReference type="PROSITE" id="PS52016">
    <property type="entry name" value="TONB_DEPENDENT_REC_3"/>
    <property type="match status" value="1"/>
</dbReference>
<dbReference type="InterPro" id="IPR011662">
    <property type="entry name" value="Secretin/TonB_short_N"/>
</dbReference>
<dbReference type="SUPFAM" id="SSF56935">
    <property type="entry name" value="Porins"/>
    <property type="match status" value="1"/>
</dbReference>
<keyword evidence="1 4" id="KW-0813">Transport</keyword>
<dbReference type="InterPro" id="IPR008969">
    <property type="entry name" value="CarboxyPept-like_regulatory"/>
</dbReference>
<dbReference type="InterPro" id="IPR039426">
    <property type="entry name" value="TonB-dep_rcpt-like"/>
</dbReference>
<feature type="domain" description="Secretin/TonB short N-terminal" evidence="5">
    <location>
        <begin position="66"/>
        <end position="117"/>
    </location>
</feature>
<dbReference type="InterPro" id="IPR023997">
    <property type="entry name" value="TonB-dep_OMP_SusC/RagA_CS"/>
</dbReference>
<dbReference type="NCBIfam" id="TIGR04057">
    <property type="entry name" value="SusC_RagA_signa"/>
    <property type="match status" value="1"/>
</dbReference>
<keyword evidence="4" id="KW-1134">Transmembrane beta strand</keyword>
<keyword evidence="3 4" id="KW-0998">Cell outer membrane</keyword>
<dbReference type="Gene3D" id="2.170.130.10">
    <property type="entry name" value="TonB-dependent receptor, plug domain"/>
    <property type="match status" value="1"/>
</dbReference>
<evidence type="ECO:0000256" key="3">
    <source>
        <dbReference type="ARBA" id="ARBA00023237"/>
    </source>
</evidence>
<dbReference type="RefSeq" id="WP_354659747.1">
    <property type="nucleotide sequence ID" value="NZ_JBEXAC010000001.1"/>
</dbReference>
<accession>A0ABV2T254</accession>
<proteinExistence type="inferred from homology"/>
<dbReference type="SMART" id="SM00965">
    <property type="entry name" value="STN"/>
    <property type="match status" value="1"/>
</dbReference>
<dbReference type="SUPFAM" id="SSF49464">
    <property type="entry name" value="Carboxypeptidase regulatory domain-like"/>
    <property type="match status" value="1"/>
</dbReference>
<dbReference type="InterPro" id="IPR012910">
    <property type="entry name" value="Plug_dom"/>
</dbReference>
<evidence type="ECO:0000256" key="2">
    <source>
        <dbReference type="ARBA" id="ARBA00023136"/>
    </source>
</evidence>
<comment type="similarity">
    <text evidence="4">Belongs to the TonB-dependent receptor family.</text>
</comment>
<evidence type="ECO:0000256" key="4">
    <source>
        <dbReference type="PROSITE-ProRule" id="PRU01360"/>
    </source>
</evidence>
<dbReference type="Proteomes" id="UP001549749">
    <property type="component" value="Unassembled WGS sequence"/>
</dbReference>
<dbReference type="Gene3D" id="3.55.50.30">
    <property type="match status" value="1"/>
</dbReference>
<organism evidence="6 7">
    <name type="scientific">Chitinophaga defluvii</name>
    <dbReference type="NCBI Taxonomy" id="3163343"/>
    <lineage>
        <taxon>Bacteria</taxon>
        <taxon>Pseudomonadati</taxon>
        <taxon>Bacteroidota</taxon>
        <taxon>Chitinophagia</taxon>
        <taxon>Chitinophagales</taxon>
        <taxon>Chitinophagaceae</taxon>
        <taxon>Chitinophaga</taxon>
    </lineage>
</organism>
<dbReference type="Pfam" id="PF13715">
    <property type="entry name" value="CarbopepD_reg_2"/>
    <property type="match status" value="1"/>
</dbReference>
<comment type="subcellular location">
    <subcellularLocation>
        <location evidence="4">Cell outer membrane</location>
        <topology evidence="4">Multi-pass membrane protein</topology>
    </subcellularLocation>
</comment>
<reference evidence="6 7" key="1">
    <citation type="submission" date="2024-06" db="EMBL/GenBank/DDBJ databases">
        <title>Chitinophaga defluvii sp. nov., isolated from municipal sewage.</title>
        <authorList>
            <person name="Zhang L."/>
        </authorList>
    </citation>
    <scope>NUCLEOTIDE SEQUENCE [LARGE SCALE GENOMIC DNA]</scope>
    <source>
        <strain evidence="6 7">H8</strain>
    </source>
</reference>